<proteinExistence type="inferred from homology"/>
<comment type="subcellular location">
    <subcellularLocation>
        <location evidence="1">Cell membrane</location>
        <topology evidence="1">Multi-pass membrane protein</topology>
    </subcellularLocation>
</comment>
<accession>A0ABR7F7Z7</accession>
<keyword evidence="11" id="KW-1185">Reference proteome</keyword>
<evidence type="ECO:0000313" key="11">
    <source>
        <dbReference type="Proteomes" id="UP000597877"/>
    </source>
</evidence>
<comment type="function">
    <text evidence="8">Probably a riboflavin-binding protein that interacts with the energy-coupling factor (ECF) ABC-transporter complex.</text>
</comment>
<comment type="similarity">
    <text evidence="2 8">Belongs to the prokaryotic riboflavin transporter (P-RFT) (TC 2.A.87) family.</text>
</comment>
<keyword evidence="5 9" id="KW-0812">Transmembrane</keyword>
<dbReference type="PANTHER" id="PTHR38438">
    <property type="entry name" value="RIBOFLAVIN TRANSPORTER RIBU"/>
    <property type="match status" value="1"/>
</dbReference>
<dbReference type="Proteomes" id="UP000597877">
    <property type="component" value="Unassembled WGS sequence"/>
</dbReference>
<evidence type="ECO:0000256" key="9">
    <source>
        <dbReference type="SAM" id="Phobius"/>
    </source>
</evidence>
<evidence type="ECO:0000256" key="4">
    <source>
        <dbReference type="ARBA" id="ARBA00022475"/>
    </source>
</evidence>
<feature type="transmembrane region" description="Helical" evidence="9">
    <location>
        <begin position="163"/>
        <end position="189"/>
    </location>
</feature>
<evidence type="ECO:0000256" key="1">
    <source>
        <dbReference type="ARBA" id="ARBA00004651"/>
    </source>
</evidence>
<evidence type="ECO:0000256" key="2">
    <source>
        <dbReference type="ARBA" id="ARBA00005540"/>
    </source>
</evidence>
<evidence type="ECO:0000256" key="7">
    <source>
        <dbReference type="ARBA" id="ARBA00023136"/>
    </source>
</evidence>
<evidence type="ECO:0000256" key="3">
    <source>
        <dbReference type="ARBA" id="ARBA00022448"/>
    </source>
</evidence>
<name>A0ABR7F7Z7_9FIRM</name>
<dbReference type="InterPro" id="IPR024529">
    <property type="entry name" value="ECF_trnsprt_substrate-spec"/>
</dbReference>
<dbReference type="Pfam" id="PF12822">
    <property type="entry name" value="ECF_trnsprt"/>
    <property type="match status" value="1"/>
</dbReference>
<dbReference type="PANTHER" id="PTHR38438:SF1">
    <property type="entry name" value="RIBOFLAVIN TRANSPORTER RIBU"/>
    <property type="match status" value="1"/>
</dbReference>
<keyword evidence="7 8" id="KW-0472">Membrane</keyword>
<gene>
    <name evidence="10" type="ORF">H8S00_13515</name>
</gene>
<organism evidence="10 11">
    <name type="scientific">Eubacterium segne</name>
    <dbReference type="NCBI Taxonomy" id="2763045"/>
    <lineage>
        <taxon>Bacteria</taxon>
        <taxon>Bacillati</taxon>
        <taxon>Bacillota</taxon>
        <taxon>Clostridia</taxon>
        <taxon>Eubacteriales</taxon>
        <taxon>Eubacteriaceae</taxon>
        <taxon>Eubacterium</taxon>
    </lineage>
</organism>
<keyword evidence="6 9" id="KW-1133">Transmembrane helix</keyword>
<dbReference type="Gene3D" id="1.10.1760.20">
    <property type="match status" value="1"/>
</dbReference>
<dbReference type="EMBL" id="JACOOZ010000012">
    <property type="protein sequence ID" value="MBC5668980.1"/>
    <property type="molecule type" value="Genomic_DNA"/>
</dbReference>
<dbReference type="PIRSF" id="PIRSF037778">
    <property type="entry name" value="UCP037778_transp_RibU"/>
    <property type="match status" value="1"/>
</dbReference>
<dbReference type="RefSeq" id="WP_186840737.1">
    <property type="nucleotide sequence ID" value="NZ_JACOOZ010000012.1"/>
</dbReference>
<evidence type="ECO:0000313" key="10">
    <source>
        <dbReference type="EMBL" id="MBC5668980.1"/>
    </source>
</evidence>
<evidence type="ECO:0000256" key="8">
    <source>
        <dbReference type="PIRNR" id="PIRNR037778"/>
    </source>
</evidence>
<feature type="transmembrane region" description="Helical" evidence="9">
    <location>
        <begin position="45"/>
        <end position="65"/>
    </location>
</feature>
<reference evidence="10 11" key="1">
    <citation type="submission" date="2020-08" db="EMBL/GenBank/DDBJ databases">
        <title>Genome public.</title>
        <authorList>
            <person name="Liu C."/>
            <person name="Sun Q."/>
        </authorList>
    </citation>
    <scope>NUCLEOTIDE SEQUENCE [LARGE SCALE GENOMIC DNA]</scope>
    <source>
        <strain evidence="10 11">BX4</strain>
    </source>
</reference>
<comment type="caution">
    <text evidence="10">The sequence shown here is derived from an EMBL/GenBank/DDBJ whole genome shotgun (WGS) entry which is preliminary data.</text>
</comment>
<feature type="transmembrane region" description="Helical" evidence="9">
    <location>
        <begin position="110"/>
        <end position="132"/>
    </location>
</feature>
<keyword evidence="3 8" id="KW-0813">Transport</keyword>
<evidence type="ECO:0000256" key="6">
    <source>
        <dbReference type="ARBA" id="ARBA00022989"/>
    </source>
</evidence>
<dbReference type="InterPro" id="IPR025720">
    <property type="entry name" value="RibU"/>
</dbReference>
<feature type="transmembrane region" description="Helical" evidence="9">
    <location>
        <begin position="12"/>
        <end position="33"/>
    </location>
</feature>
<evidence type="ECO:0000256" key="5">
    <source>
        <dbReference type="ARBA" id="ARBA00022692"/>
    </source>
</evidence>
<keyword evidence="4 8" id="KW-1003">Cell membrane</keyword>
<sequence>MKELFNTKNLVLMAVFAALGGVLMLWEFPIPFIAPGFYEMDLSEVPVLIGSFIAGPVAGVIMEAVKIIIKIMIKGTSTAYVGDFANFCIGCCFIVPASIIYKKIKTKKGALIGVCAGTVFMAVAGVVLNYFIMIPFYVKAFGTPLDGILAAGKSINPLVGNKLSFTIVCVAPFNIIKGVIDSIITFLLYKRISTFIKSIGHK</sequence>
<protein>
    <recommendedName>
        <fullName evidence="8">Riboflavin transporter</fullName>
    </recommendedName>
</protein>